<dbReference type="AlphaFoldDB" id="A0A2P2JRI8"/>
<sequence length="64" mass="7529">MNNNRWNIIELSSWVHPLCRSVQHNLSFSPTKACNSKIKSWLINKFSHLKRIVSCNLLQSHLVR</sequence>
<evidence type="ECO:0000313" key="1">
    <source>
        <dbReference type="EMBL" id="MBW96076.1"/>
    </source>
</evidence>
<accession>A0A2P2JRI8</accession>
<protein>
    <submittedName>
        <fullName evidence="1">Uncharacterized protein LOC105111589</fullName>
    </submittedName>
</protein>
<proteinExistence type="predicted"/>
<name>A0A2P2JRI8_RHIMU</name>
<dbReference type="EMBL" id="GGEC01015593">
    <property type="protein sequence ID" value="MBW96076.1"/>
    <property type="molecule type" value="Transcribed_RNA"/>
</dbReference>
<organism evidence="1">
    <name type="scientific">Rhizophora mucronata</name>
    <name type="common">Asiatic mangrove</name>
    <dbReference type="NCBI Taxonomy" id="61149"/>
    <lineage>
        <taxon>Eukaryota</taxon>
        <taxon>Viridiplantae</taxon>
        <taxon>Streptophyta</taxon>
        <taxon>Embryophyta</taxon>
        <taxon>Tracheophyta</taxon>
        <taxon>Spermatophyta</taxon>
        <taxon>Magnoliopsida</taxon>
        <taxon>eudicotyledons</taxon>
        <taxon>Gunneridae</taxon>
        <taxon>Pentapetalae</taxon>
        <taxon>rosids</taxon>
        <taxon>fabids</taxon>
        <taxon>Malpighiales</taxon>
        <taxon>Rhizophoraceae</taxon>
        <taxon>Rhizophora</taxon>
    </lineage>
</organism>
<reference evidence="1" key="1">
    <citation type="submission" date="2018-02" db="EMBL/GenBank/DDBJ databases">
        <title>Rhizophora mucronata_Transcriptome.</title>
        <authorList>
            <person name="Meera S.P."/>
            <person name="Sreeshan A."/>
            <person name="Augustine A."/>
        </authorList>
    </citation>
    <scope>NUCLEOTIDE SEQUENCE</scope>
    <source>
        <tissue evidence="1">Leaf</tissue>
    </source>
</reference>